<dbReference type="SUPFAM" id="SSF57938">
    <property type="entry name" value="DnaJ/Hsp40 cysteine-rich domain"/>
    <property type="match status" value="1"/>
</dbReference>
<dbReference type="Proteomes" id="UP000789572">
    <property type="component" value="Unassembled WGS sequence"/>
</dbReference>
<keyword evidence="2" id="KW-0677">Repeat</keyword>
<dbReference type="GO" id="GO:0005737">
    <property type="term" value="C:cytoplasm"/>
    <property type="evidence" value="ECO:0007669"/>
    <property type="project" value="TreeGrafter"/>
</dbReference>
<dbReference type="Gene3D" id="2.60.260.20">
    <property type="entry name" value="Urease metallochaperone UreE, N-terminal domain"/>
    <property type="match status" value="2"/>
</dbReference>
<keyword evidence="3 5" id="KW-0863">Zinc-finger</keyword>
<evidence type="ECO:0000256" key="2">
    <source>
        <dbReference type="ARBA" id="ARBA00022737"/>
    </source>
</evidence>
<keyword evidence="1 5" id="KW-0479">Metal-binding</keyword>
<dbReference type="InterPro" id="IPR002939">
    <property type="entry name" value="DnaJ_C"/>
</dbReference>
<dbReference type="EMBL" id="CAJVPJ010000707">
    <property type="protein sequence ID" value="CAG8550654.1"/>
    <property type="molecule type" value="Genomic_DNA"/>
</dbReference>
<gene>
    <name evidence="9" type="ORF">POCULU_LOCUS5002</name>
</gene>
<dbReference type="CDD" id="cd10747">
    <property type="entry name" value="DnaJ_C"/>
    <property type="match status" value="1"/>
</dbReference>
<dbReference type="GO" id="GO:0051082">
    <property type="term" value="F:unfolded protein binding"/>
    <property type="evidence" value="ECO:0007669"/>
    <property type="project" value="InterPro"/>
</dbReference>
<name>A0A9N9B4B3_9GLOM</name>
<dbReference type="InterPro" id="IPR001305">
    <property type="entry name" value="HSP_DnaJ_Cys-rich_dom"/>
</dbReference>
<dbReference type="GO" id="GO:0042026">
    <property type="term" value="P:protein refolding"/>
    <property type="evidence" value="ECO:0007669"/>
    <property type="project" value="TreeGrafter"/>
</dbReference>
<proteinExistence type="predicted"/>
<protein>
    <submittedName>
        <fullName evidence="9">5518_t:CDS:1</fullName>
    </submittedName>
</protein>
<evidence type="ECO:0000313" key="10">
    <source>
        <dbReference type="Proteomes" id="UP000789572"/>
    </source>
</evidence>
<dbReference type="InterPro" id="IPR036410">
    <property type="entry name" value="HSP_DnaJ_Cys-rich_dom_sf"/>
</dbReference>
<dbReference type="PROSITE" id="PS51188">
    <property type="entry name" value="ZF_CR"/>
    <property type="match status" value="1"/>
</dbReference>
<evidence type="ECO:0000256" key="3">
    <source>
        <dbReference type="ARBA" id="ARBA00022771"/>
    </source>
</evidence>
<evidence type="ECO:0000256" key="5">
    <source>
        <dbReference type="PROSITE-ProRule" id="PRU00546"/>
    </source>
</evidence>
<accession>A0A9N9B4B3</accession>
<dbReference type="GO" id="GO:0031072">
    <property type="term" value="F:heat shock protein binding"/>
    <property type="evidence" value="ECO:0007669"/>
    <property type="project" value="InterPro"/>
</dbReference>
<evidence type="ECO:0000256" key="6">
    <source>
        <dbReference type="SAM" id="MobiDB-lite"/>
    </source>
</evidence>
<dbReference type="PROSITE" id="PS50076">
    <property type="entry name" value="DNAJ_2"/>
    <property type="match status" value="1"/>
</dbReference>
<keyword evidence="10" id="KW-1185">Reference proteome</keyword>
<comment type="caution">
    <text evidence="9">The sequence shown here is derived from an EMBL/GenBank/DDBJ whole genome shotgun (WGS) entry which is preliminary data.</text>
</comment>
<evidence type="ECO:0000256" key="4">
    <source>
        <dbReference type="ARBA" id="ARBA00022833"/>
    </source>
</evidence>
<dbReference type="Gene3D" id="1.10.287.110">
    <property type="entry name" value="DnaJ domain"/>
    <property type="match status" value="1"/>
</dbReference>
<dbReference type="PANTHER" id="PTHR43096">
    <property type="entry name" value="DNAJ HOMOLOG 1, MITOCHONDRIAL-RELATED"/>
    <property type="match status" value="1"/>
</dbReference>
<dbReference type="Gene3D" id="2.10.230.10">
    <property type="entry name" value="Heat shock protein DnaJ, cysteine-rich domain"/>
    <property type="match status" value="1"/>
</dbReference>
<evidence type="ECO:0000259" key="8">
    <source>
        <dbReference type="PROSITE" id="PS51188"/>
    </source>
</evidence>
<dbReference type="Pfam" id="PF01556">
    <property type="entry name" value="DnaJ_C"/>
    <property type="match status" value="1"/>
</dbReference>
<sequence length="266" mass="29009">MKEINQAYEVLSNPEKRRNYDQYGSEGSFGQSASAGGFGQGESIFKDIFDTFFGRGTDYSGQENYSGSRTRTQAGDDVLIDLVLTFKESVLGVKKKISIDLEKACGACRQTGAATTSDIVDCLSCRGRGIVNTIQRTILGTIRNQVTCSQCQGSGKRIKKKCGYCGGKKFTRQKEIIELSIPRGVQPDKRLRYQGIGNDGWYGGGKGDIYVSIKVKDNPYFQRKGNDIHVSLPISFLDAILGGKLKVITLEGIDKAEIAPGTQNGD</sequence>
<feature type="region of interest" description="Disordered" evidence="6">
    <location>
        <begin position="15"/>
        <end position="35"/>
    </location>
</feature>
<evidence type="ECO:0000259" key="7">
    <source>
        <dbReference type="PROSITE" id="PS50076"/>
    </source>
</evidence>
<dbReference type="AlphaFoldDB" id="A0A9N9B4B3"/>
<feature type="domain" description="J" evidence="7">
    <location>
        <begin position="1"/>
        <end position="24"/>
    </location>
</feature>
<organism evidence="9 10">
    <name type="scientific">Paraglomus occultum</name>
    <dbReference type="NCBI Taxonomy" id="144539"/>
    <lineage>
        <taxon>Eukaryota</taxon>
        <taxon>Fungi</taxon>
        <taxon>Fungi incertae sedis</taxon>
        <taxon>Mucoromycota</taxon>
        <taxon>Glomeromycotina</taxon>
        <taxon>Glomeromycetes</taxon>
        <taxon>Paraglomerales</taxon>
        <taxon>Paraglomeraceae</taxon>
        <taxon>Paraglomus</taxon>
    </lineage>
</organism>
<feature type="domain" description="CR-type" evidence="8">
    <location>
        <begin position="92"/>
        <end position="174"/>
    </location>
</feature>
<dbReference type="PANTHER" id="PTHR43096:SF10">
    <property type="entry name" value="CHAPERONE PROTEIN DNAJ A6, CHLOROPLASTIC"/>
    <property type="match status" value="1"/>
</dbReference>
<feature type="compositionally biased region" description="Low complexity" evidence="6">
    <location>
        <begin position="24"/>
        <end position="35"/>
    </location>
</feature>
<dbReference type="GO" id="GO:0008270">
    <property type="term" value="F:zinc ion binding"/>
    <property type="evidence" value="ECO:0007669"/>
    <property type="project" value="UniProtKB-KW"/>
</dbReference>
<reference evidence="9" key="1">
    <citation type="submission" date="2021-06" db="EMBL/GenBank/DDBJ databases">
        <authorList>
            <person name="Kallberg Y."/>
            <person name="Tangrot J."/>
            <person name="Rosling A."/>
        </authorList>
    </citation>
    <scope>NUCLEOTIDE SEQUENCE</scope>
    <source>
        <strain evidence="9">IA702</strain>
    </source>
</reference>
<dbReference type="Pfam" id="PF00684">
    <property type="entry name" value="DnaJ_CXXCXGXG"/>
    <property type="match status" value="1"/>
</dbReference>
<dbReference type="InterPro" id="IPR036869">
    <property type="entry name" value="J_dom_sf"/>
</dbReference>
<dbReference type="SUPFAM" id="SSF46565">
    <property type="entry name" value="Chaperone J-domain"/>
    <property type="match status" value="1"/>
</dbReference>
<dbReference type="OrthoDB" id="10256793at2759"/>
<dbReference type="InterPro" id="IPR001623">
    <property type="entry name" value="DnaJ_domain"/>
</dbReference>
<keyword evidence="4 5" id="KW-0862">Zinc</keyword>
<dbReference type="SUPFAM" id="SSF49493">
    <property type="entry name" value="HSP40/DnaJ peptide-binding domain"/>
    <property type="match status" value="2"/>
</dbReference>
<evidence type="ECO:0000256" key="1">
    <source>
        <dbReference type="ARBA" id="ARBA00022723"/>
    </source>
</evidence>
<dbReference type="InterPro" id="IPR008971">
    <property type="entry name" value="HSP40/DnaJ_pept-bd"/>
</dbReference>
<evidence type="ECO:0000313" key="9">
    <source>
        <dbReference type="EMBL" id="CAG8550654.1"/>
    </source>
</evidence>
<feature type="zinc finger region" description="CR-type" evidence="5">
    <location>
        <begin position="92"/>
        <end position="174"/>
    </location>
</feature>
<dbReference type="CDD" id="cd10719">
    <property type="entry name" value="DnaJ_zf"/>
    <property type="match status" value="1"/>
</dbReference>